<proteinExistence type="predicted"/>
<protein>
    <submittedName>
        <fullName evidence="2">Uncharacterized protein</fullName>
    </submittedName>
</protein>
<reference evidence="2 3" key="1">
    <citation type="submission" date="2018-01" db="EMBL/GenBank/DDBJ databases">
        <authorList>
            <person name="Gaut B.S."/>
            <person name="Morton B.R."/>
            <person name="Clegg M.T."/>
            <person name="Duvall M.R."/>
        </authorList>
    </citation>
    <scope>NUCLEOTIDE SEQUENCE [LARGE SCALE GENOMIC DNA]</scope>
    <source>
        <strain evidence="2">Cupriavidus taiwanensis LMG 19425</strain>
    </source>
</reference>
<evidence type="ECO:0000313" key="2">
    <source>
        <dbReference type="EMBL" id="SPK72924.1"/>
    </source>
</evidence>
<accession>A0A375IDS1</accession>
<dbReference type="Proteomes" id="UP000255505">
    <property type="component" value="Chromosome I"/>
</dbReference>
<organism evidence="2 3">
    <name type="scientific">Cupriavidus taiwanensis</name>
    <dbReference type="NCBI Taxonomy" id="164546"/>
    <lineage>
        <taxon>Bacteria</taxon>
        <taxon>Pseudomonadati</taxon>
        <taxon>Pseudomonadota</taxon>
        <taxon>Betaproteobacteria</taxon>
        <taxon>Burkholderiales</taxon>
        <taxon>Burkholderiaceae</taxon>
        <taxon>Cupriavidus</taxon>
    </lineage>
</organism>
<sequence>MHTAGRLPSPACGRGAGGEGRRWHADGLDFVDTPALSPTPLPPCGRGEPSPAVMACVQRRTAP</sequence>
<gene>
    <name evidence="2" type="ORF">CT19425_90028</name>
</gene>
<evidence type="ECO:0000313" key="3">
    <source>
        <dbReference type="Proteomes" id="UP000255505"/>
    </source>
</evidence>
<feature type="region of interest" description="Disordered" evidence="1">
    <location>
        <begin position="1"/>
        <end position="25"/>
    </location>
</feature>
<evidence type="ECO:0000256" key="1">
    <source>
        <dbReference type="SAM" id="MobiDB-lite"/>
    </source>
</evidence>
<dbReference type="EMBL" id="LT991976">
    <property type="protein sequence ID" value="SPK72924.1"/>
    <property type="molecule type" value="Genomic_DNA"/>
</dbReference>
<dbReference type="AlphaFoldDB" id="A0A375IDS1"/>
<name>A0A375IDS1_9BURK</name>